<comment type="similarity">
    <text evidence="2">Belongs to the FldB/FldC dehydratase alpha/beta subunit family.</text>
</comment>
<dbReference type="eggNOG" id="COG1775">
    <property type="taxonomic scope" value="Bacteria"/>
</dbReference>
<protein>
    <submittedName>
        <fullName evidence="6">Benzoyl-CoA reductase</fullName>
        <ecNumber evidence="6">1.3.7.8</ecNumber>
    </submittedName>
</protein>
<sequence length="372" mass="42026">MAAFNELLEKFHEIAGSPKKQLDSYLAQGKKVVACVPVYTPEELIHSMGLVPMGAWGGDIELKESKKYFPGFICSIMQSILELGIRGEYSGISAIVVPSLCDSLKCLGQNWKYAVKDIPFIPMTYPQNRKPDSGKEFTKASYERIIKDLEAATGMTFSQDSLARSNKIYKEHNEAMRKLTEVLEQHPSITAVQRRDIFKSAYFMEKEEHTALVCQFMEALSQVEETESKIRVITTGILADSDGLLKIFDEHGLQIVGDDVAHESRQYRTDVNLELEPLDGLADKFSRMDHCSVLYDPEKKRAGYIVDLAKKYKARGVVVLLTKFCDPEEFDYVMVKRACGEAGIPIIQIEVDRQMVNYEQAGTMIEAFKDML</sequence>
<reference evidence="6" key="1">
    <citation type="submission" date="2010-07" db="EMBL/GenBank/DDBJ databases">
        <title>Complete sequence of Clostridium saccharolyticum WM1.</title>
        <authorList>
            <consortium name="US DOE Joint Genome Institute"/>
            <person name="Lucas S."/>
            <person name="Copeland A."/>
            <person name="Lapidus A."/>
            <person name="Cheng J.-F."/>
            <person name="Bruce D."/>
            <person name="Goodwin L."/>
            <person name="Pitluck S."/>
            <person name="Chertkov O."/>
            <person name="Detter J.C."/>
            <person name="Han C."/>
            <person name="Tapia R."/>
            <person name="Land M."/>
            <person name="Hauser L."/>
            <person name="Chang Y.-J."/>
            <person name="Jeffries C."/>
            <person name="Kyrpides N."/>
            <person name="Ivanova N."/>
            <person name="Mikhailova N."/>
            <person name="Mouttaki H."/>
            <person name="Lin L."/>
            <person name="Zhou J."/>
            <person name="Hemme C.L."/>
            <person name="Woyke T."/>
        </authorList>
    </citation>
    <scope>NUCLEOTIDE SEQUENCE [LARGE SCALE GENOMIC DNA]</scope>
    <source>
        <strain evidence="6">WM1</strain>
    </source>
</reference>
<name>D9R7B1_LACSW</name>
<dbReference type="PaxDb" id="610130-Closa_3010"/>
<evidence type="ECO:0000256" key="4">
    <source>
        <dbReference type="ARBA" id="ARBA00023004"/>
    </source>
</evidence>
<dbReference type="GO" id="GO:0051536">
    <property type="term" value="F:iron-sulfur cluster binding"/>
    <property type="evidence" value="ECO:0007669"/>
    <property type="project" value="UniProtKB-KW"/>
</dbReference>
<dbReference type="Proteomes" id="UP000001662">
    <property type="component" value="Chromosome"/>
</dbReference>
<dbReference type="Gene3D" id="1.20.1270.370">
    <property type="match status" value="1"/>
</dbReference>
<dbReference type="PANTHER" id="PTHR30548:SF5">
    <property type="entry name" value="SUBUNIT OF OXYGEN-SENSITIVE 2-HYDROXYISOCAPROYL-COA DEHYDRATASE"/>
    <property type="match status" value="1"/>
</dbReference>
<keyword evidence="4" id="KW-0408">Iron</keyword>
<dbReference type="Gene3D" id="3.40.50.11890">
    <property type="match status" value="1"/>
</dbReference>
<dbReference type="KEGG" id="csh:Closa_3010"/>
<dbReference type="Pfam" id="PF06050">
    <property type="entry name" value="HGD-D"/>
    <property type="match status" value="1"/>
</dbReference>
<comment type="cofactor">
    <cofactor evidence="1">
        <name>[4Fe-4S] cluster</name>
        <dbReference type="ChEBI" id="CHEBI:49883"/>
    </cofactor>
</comment>
<evidence type="ECO:0000256" key="3">
    <source>
        <dbReference type="ARBA" id="ARBA00022723"/>
    </source>
</evidence>
<dbReference type="GO" id="GO:0046872">
    <property type="term" value="F:metal ion binding"/>
    <property type="evidence" value="ECO:0007669"/>
    <property type="project" value="UniProtKB-KW"/>
</dbReference>
<keyword evidence="3" id="KW-0479">Metal-binding</keyword>
<dbReference type="PANTHER" id="PTHR30548">
    <property type="entry name" value="2-HYDROXYGLUTARYL-COA DEHYDRATASE, D-COMPONENT-RELATED"/>
    <property type="match status" value="1"/>
</dbReference>
<dbReference type="Gene3D" id="3.40.50.11900">
    <property type="match status" value="1"/>
</dbReference>
<accession>D9R7B1</accession>
<evidence type="ECO:0000256" key="5">
    <source>
        <dbReference type="ARBA" id="ARBA00023014"/>
    </source>
</evidence>
<dbReference type="InterPro" id="IPR010327">
    <property type="entry name" value="FldB/FldC_alpha/beta"/>
</dbReference>
<dbReference type="EC" id="1.3.7.8" evidence="6"/>
<dbReference type="STRING" id="610130.Closa_3010"/>
<evidence type="ECO:0000256" key="2">
    <source>
        <dbReference type="ARBA" id="ARBA00005806"/>
    </source>
</evidence>
<dbReference type="AlphaFoldDB" id="D9R7B1"/>
<dbReference type="HOGENOM" id="CLU_053697_0_0_9"/>
<dbReference type="EMBL" id="CP002109">
    <property type="protein sequence ID" value="ADL05543.1"/>
    <property type="molecule type" value="Genomic_DNA"/>
</dbReference>
<evidence type="ECO:0000313" key="7">
    <source>
        <dbReference type="Proteomes" id="UP000001662"/>
    </source>
</evidence>
<gene>
    <name evidence="6" type="ordered locus">Closa_3010</name>
</gene>
<keyword evidence="5" id="KW-0411">Iron-sulfur</keyword>
<dbReference type="GO" id="GO:0016836">
    <property type="term" value="F:hydro-lyase activity"/>
    <property type="evidence" value="ECO:0007669"/>
    <property type="project" value="UniProtKB-ARBA"/>
</dbReference>
<organism evidence="6 7">
    <name type="scientific">Lacrimispora saccharolytica (strain ATCC 35040 / DSM 2544 / NRCC 2533 / WM1)</name>
    <name type="common">Clostridium saccharolyticum</name>
    <dbReference type="NCBI Taxonomy" id="610130"/>
    <lineage>
        <taxon>Bacteria</taxon>
        <taxon>Bacillati</taxon>
        <taxon>Bacillota</taxon>
        <taxon>Clostridia</taxon>
        <taxon>Lachnospirales</taxon>
        <taxon>Lachnospiraceae</taxon>
        <taxon>Lacrimispora</taxon>
    </lineage>
</organism>
<keyword evidence="6" id="KW-0560">Oxidoreductase</keyword>
<dbReference type="OrthoDB" id="355459at2"/>
<evidence type="ECO:0000313" key="6">
    <source>
        <dbReference type="EMBL" id="ADL05543.1"/>
    </source>
</evidence>
<dbReference type="RefSeq" id="WP_013273627.1">
    <property type="nucleotide sequence ID" value="NC_014376.1"/>
</dbReference>
<keyword evidence="7" id="KW-1185">Reference proteome</keyword>
<dbReference type="GO" id="GO:0018522">
    <property type="term" value="F:benzoyl-CoA reductase activity"/>
    <property type="evidence" value="ECO:0007669"/>
    <property type="project" value="UniProtKB-EC"/>
</dbReference>
<proteinExistence type="inferred from homology"/>
<evidence type="ECO:0000256" key="1">
    <source>
        <dbReference type="ARBA" id="ARBA00001966"/>
    </source>
</evidence>